<feature type="disulfide bond" evidence="2">
    <location>
        <begin position="132"/>
        <end position="144"/>
    </location>
</feature>
<dbReference type="PROSITE" id="PS01209">
    <property type="entry name" value="LDLRA_1"/>
    <property type="match status" value="1"/>
</dbReference>
<keyword evidence="3" id="KW-0732">Signal</keyword>
<name>A0A8J2LR88_9HEXA</name>
<evidence type="ECO:0000256" key="3">
    <source>
        <dbReference type="SAM" id="SignalP"/>
    </source>
</evidence>
<accession>A0A8J2LR88</accession>
<dbReference type="PROSITE" id="PS50068">
    <property type="entry name" value="LDLRA_2"/>
    <property type="match status" value="1"/>
</dbReference>
<organism evidence="5 6">
    <name type="scientific">Allacma fusca</name>
    <dbReference type="NCBI Taxonomy" id="39272"/>
    <lineage>
        <taxon>Eukaryota</taxon>
        <taxon>Metazoa</taxon>
        <taxon>Ecdysozoa</taxon>
        <taxon>Arthropoda</taxon>
        <taxon>Hexapoda</taxon>
        <taxon>Collembola</taxon>
        <taxon>Symphypleona</taxon>
        <taxon>Sminthuridae</taxon>
        <taxon>Allacma</taxon>
    </lineage>
</organism>
<feature type="chain" id="PRO_5035219991" description="MAM domain-containing protein" evidence="3">
    <location>
        <begin position="23"/>
        <end position="215"/>
    </location>
</feature>
<feature type="domain" description="MAM" evidence="4">
    <location>
        <begin position="9"/>
        <end position="121"/>
    </location>
</feature>
<gene>
    <name evidence="5" type="ORF">AFUS01_LOCUS44570</name>
</gene>
<evidence type="ECO:0000313" key="5">
    <source>
        <dbReference type="EMBL" id="CAG7835162.1"/>
    </source>
</evidence>
<dbReference type="InterPro" id="IPR002172">
    <property type="entry name" value="LDrepeatLR_classA_rpt"/>
</dbReference>
<comment type="caution">
    <text evidence="2">Lacks conserved residue(s) required for the propagation of feature annotation.</text>
</comment>
<dbReference type="SMART" id="SM00192">
    <property type="entry name" value="LDLa"/>
    <property type="match status" value="1"/>
</dbReference>
<dbReference type="InterPro" id="IPR000998">
    <property type="entry name" value="MAM_dom"/>
</dbReference>
<evidence type="ECO:0000313" key="6">
    <source>
        <dbReference type="Proteomes" id="UP000708208"/>
    </source>
</evidence>
<dbReference type="Proteomes" id="UP000708208">
    <property type="component" value="Unassembled WGS sequence"/>
</dbReference>
<protein>
    <recommendedName>
        <fullName evidence="4">MAM domain-containing protein</fullName>
    </recommendedName>
</protein>
<dbReference type="EMBL" id="CAJVCH010570547">
    <property type="protein sequence ID" value="CAG7835162.1"/>
    <property type="molecule type" value="Genomic_DNA"/>
</dbReference>
<dbReference type="OrthoDB" id="73209at2759"/>
<comment type="caution">
    <text evidence="5">The sequence shown here is derived from an EMBL/GenBank/DDBJ whole genome shotgun (WGS) entry which is preliminary data.</text>
</comment>
<evidence type="ECO:0000256" key="2">
    <source>
        <dbReference type="PROSITE-ProRule" id="PRU00124"/>
    </source>
</evidence>
<dbReference type="Pfam" id="PF00629">
    <property type="entry name" value="MAM"/>
    <property type="match status" value="1"/>
</dbReference>
<keyword evidence="1 2" id="KW-1015">Disulfide bond</keyword>
<evidence type="ECO:0000256" key="1">
    <source>
        <dbReference type="ARBA" id="ARBA00023157"/>
    </source>
</evidence>
<dbReference type="Pfam" id="PF00057">
    <property type="entry name" value="Ldl_recept_a"/>
    <property type="match status" value="1"/>
</dbReference>
<feature type="signal peptide" evidence="3">
    <location>
        <begin position="1"/>
        <end position="22"/>
    </location>
</feature>
<reference evidence="5" key="1">
    <citation type="submission" date="2021-06" db="EMBL/GenBank/DDBJ databases">
        <authorList>
            <person name="Hodson N. C."/>
            <person name="Mongue J. A."/>
            <person name="Jaron S. K."/>
        </authorList>
    </citation>
    <scope>NUCLEOTIDE SEQUENCE</scope>
</reference>
<dbReference type="AlphaFoldDB" id="A0A8J2LR88"/>
<dbReference type="InterPro" id="IPR023415">
    <property type="entry name" value="LDLR_class-A_CS"/>
</dbReference>
<dbReference type="CDD" id="cd00112">
    <property type="entry name" value="LDLa"/>
    <property type="match status" value="1"/>
</dbReference>
<proteinExistence type="predicted"/>
<feature type="disulfide bond" evidence="2">
    <location>
        <begin position="139"/>
        <end position="157"/>
    </location>
</feature>
<sequence length="215" mass="24594">MSLHLAFLGHFLLLAFSVVGNASIVYHITSPWYQHTEDTCYLEAKIHMHNMQDGSIKMLLTTQNHTVWEPMNILGNHKNMWEKITQRIGKTRQPTQVILEITPSSKIPAHVAIDDIRLVQCFQDGPPVGQNCSKSEFRCSNNMCIHRNKVCNFYKDCPYGEDEKQNCGKDESNLVPIGKVFINGRDCQGDPSPLALKHWEIIWMNRDSEGKNGKR</sequence>
<evidence type="ECO:0000259" key="4">
    <source>
        <dbReference type="Pfam" id="PF00629"/>
    </source>
</evidence>
<keyword evidence="6" id="KW-1185">Reference proteome</keyword>
<dbReference type="GO" id="GO:0016020">
    <property type="term" value="C:membrane"/>
    <property type="evidence" value="ECO:0007669"/>
    <property type="project" value="InterPro"/>
</dbReference>